<reference evidence="1 2" key="1">
    <citation type="submission" date="2024-01" db="EMBL/GenBank/DDBJ databases">
        <title>Unpublished Manusciprt.</title>
        <authorList>
            <person name="Duman M."/>
            <person name="Valdes E.G."/>
            <person name="Ajmi N."/>
            <person name="Altun S."/>
            <person name="Saticioglu I.B."/>
        </authorList>
    </citation>
    <scope>NUCLEOTIDE SEQUENCE [LARGE SCALE GENOMIC DNA]</scope>
    <source>
        <strain evidence="1 2">120P</strain>
    </source>
</reference>
<keyword evidence="2" id="KW-1185">Reference proteome</keyword>
<proteinExistence type="predicted"/>
<dbReference type="AlphaFoldDB" id="A0AB35WWH7"/>
<dbReference type="Proteomes" id="UP001307839">
    <property type="component" value="Unassembled WGS sequence"/>
</dbReference>
<accession>A0AB35WWH7</accession>
<gene>
    <name evidence="1" type="ORF">V0R53_21860</name>
</gene>
<organism evidence="1 2">
    <name type="scientific">Pseudomonas auratipiscis</name>
    <dbReference type="NCBI Taxonomy" id="3115853"/>
    <lineage>
        <taxon>Bacteria</taxon>
        <taxon>Pseudomonadati</taxon>
        <taxon>Pseudomonadota</taxon>
        <taxon>Gammaproteobacteria</taxon>
        <taxon>Pseudomonadales</taxon>
        <taxon>Pseudomonadaceae</taxon>
        <taxon>Pseudomonas</taxon>
    </lineage>
</organism>
<sequence length="51" mass="5766">MRNRFAGTCYRCGGHVAKGAGHFERHQGGWRTQHADCAIKAREDKQRGQQP</sequence>
<dbReference type="EMBL" id="JAZDQP010000017">
    <property type="protein sequence ID" value="MEE1869035.1"/>
    <property type="molecule type" value="Genomic_DNA"/>
</dbReference>
<dbReference type="RefSeq" id="WP_330080536.1">
    <property type="nucleotide sequence ID" value="NZ_JAZDQP010000017.1"/>
</dbReference>
<evidence type="ECO:0000313" key="2">
    <source>
        <dbReference type="Proteomes" id="UP001307839"/>
    </source>
</evidence>
<protein>
    <recommendedName>
        <fullName evidence="3">C2H2-type domain-containing protein</fullName>
    </recommendedName>
</protein>
<name>A0AB35WWH7_9PSED</name>
<evidence type="ECO:0008006" key="3">
    <source>
        <dbReference type="Google" id="ProtNLM"/>
    </source>
</evidence>
<evidence type="ECO:0000313" key="1">
    <source>
        <dbReference type="EMBL" id="MEE1869035.1"/>
    </source>
</evidence>
<comment type="caution">
    <text evidence="1">The sequence shown here is derived from an EMBL/GenBank/DDBJ whole genome shotgun (WGS) entry which is preliminary data.</text>
</comment>